<accession>A0ABD4Q6E4</accession>
<gene>
    <name evidence="2" type="ORF">J8J21_21690</name>
</gene>
<dbReference type="Proteomes" id="UP000671119">
    <property type="component" value="Unassembled WGS sequence"/>
</dbReference>
<protein>
    <recommendedName>
        <fullName evidence="1">Activating protease CtpA/B N-terminal domain-containing protein</fullName>
    </recommendedName>
</protein>
<dbReference type="Pfam" id="PF22694">
    <property type="entry name" value="CtpB_N-like"/>
    <property type="match status" value="1"/>
</dbReference>
<dbReference type="InterPro" id="IPR055210">
    <property type="entry name" value="CtpA/B_N"/>
</dbReference>
<evidence type="ECO:0000313" key="2">
    <source>
        <dbReference type="EMBL" id="MBP0685660.1"/>
    </source>
</evidence>
<feature type="non-terminal residue" evidence="2">
    <location>
        <position position="74"/>
    </location>
</feature>
<dbReference type="InterPro" id="IPR029045">
    <property type="entry name" value="ClpP/crotonase-like_dom_sf"/>
</dbReference>
<proteinExistence type="predicted"/>
<organism evidence="2 3">
    <name type="scientific">Mycobacterium tuberculosis</name>
    <dbReference type="NCBI Taxonomy" id="1773"/>
    <lineage>
        <taxon>Bacteria</taxon>
        <taxon>Bacillati</taxon>
        <taxon>Actinomycetota</taxon>
        <taxon>Actinomycetes</taxon>
        <taxon>Mycobacteriales</taxon>
        <taxon>Mycobacteriaceae</taxon>
        <taxon>Mycobacterium</taxon>
        <taxon>Mycobacterium tuberculosis complex</taxon>
    </lineage>
</organism>
<evidence type="ECO:0000259" key="1">
    <source>
        <dbReference type="Pfam" id="PF22694"/>
    </source>
</evidence>
<sequence>MVVVQGALPTTVAAAAGTDTYKQLSIFGDIFERVRNQYVTPPDDKKLIESAINGMLTSLDPHSSYMNADQAQDM</sequence>
<name>A0ABD4Q6E4_MYCTX</name>
<evidence type="ECO:0000313" key="3">
    <source>
        <dbReference type="Proteomes" id="UP000671119"/>
    </source>
</evidence>
<feature type="domain" description="Activating protease CtpA/B N-terminal" evidence="1">
    <location>
        <begin position="18"/>
        <end position="69"/>
    </location>
</feature>
<comment type="caution">
    <text evidence="2">The sequence shown here is derived from an EMBL/GenBank/DDBJ whole genome shotgun (WGS) entry which is preliminary data.</text>
</comment>
<reference evidence="2 3" key="1">
    <citation type="submission" date="2021-03" db="EMBL/GenBank/DDBJ databases">
        <title>Whole Genome Sequencing of Mycobacterium tuberculosis clinical isolates from Arunachal Pradesh, India.</title>
        <authorList>
            <person name="Singh S."/>
            <person name="Mudliar S.R."/>
            <person name="Kulsum U."/>
            <person name="Rufai S.B."/>
            <person name="Singh P.K."/>
            <person name="Umpo M."/>
            <person name="Nyori M."/>
        </authorList>
    </citation>
    <scope>NUCLEOTIDE SEQUENCE [LARGE SCALE GENOMIC DNA]</scope>
    <source>
        <strain evidence="2 3">OMICS/BPL/0142/20/SP</strain>
    </source>
</reference>
<dbReference type="Gene3D" id="3.30.750.44">
    <property type="match status" value="1"/>
</dbReference>
<dbReference type="AlphaFoldDB" id="A0ABD4Q6E4"/>
<dbReference type="SUPFAM" id="SSF52096">
    <property type="entry name" value="ClpP/crotonase"/>
    <property type="match status" value="1"/>
</dbReference>
<dbReference type="EMBL" id="JAGIZI010000387">
    <property type="protein sequence ID" value="MBP0685660.1"/>
    <property type="molecule type" value="Genomic_DNA"/>
</dbReference>